<dbReference type="Proteomes" id="UP000631300">
    <property type="component" value="Unassembled WGS sequence"/>
</dbReference>
<dbReference type="Gene3D" id="1.25.40.10">
    <property type="entry name" value="Tetratricopeptide repeat domain"/>
    <property type="match status" value="1"/>
</dbReference>
<evidence type="ECO:0000313" key="4">
    <source>
        <dbReference type="Proteomes" id="UP000631300"/>
    </source>
</evidence>
<dbReference type="Pfam" id="PF13676">
    <property type="entry name" value="TIR_2"/>
    <property type="match status" value="1"/>
</dbReference>
<dbReference type="SUPFAM" id="SSF48452">
    <property type="entry name" value="TPR-like"/>
    <property type="match status" value="1"/>
</dbReference>
<dbReference type="RefSeq" id="WP_189407821.1">
    <property type="nucleotide sequence ID" value="NZ_BMXP01000009.1"/>
</dbReference>
<evidence type="ECO:0000256" key="1">
    <source>
        <dbReference type="SAM" id="MobiDB-lite"/>
    </source>
</evidence>
<dbReference type="InterPro" id="IPR000157">
    <property type="entry name" value="TIR_dom"/>
</dbReference>
<dbReference type="Gene3D" id="3.40.50.10140">
    <property type="entry name" value="Toll/interleukin-1 receptor homology (TIR) domain"/>
    <property type="match status" value="1"/>
</dbReference>
<reference evidence="3" key="2">
    <citation type="submission" date="2020-09" db="EMBL/GenBank/DDBJ databases">
        <authorList>
            <person name="Sun Q."/>
            <person name="Kim S."/>
        </authorList>
    </citation>
    <scope>NUCLEOTIDE SEQUENCE</scope>
    <source>
        <strain evidence="3">KCTC 22164</strain>
    </source>
</reference>
<evidence type="ECO:0000313" key="3">
    <source>
        <dbReference type="EMBL" id="GGW93306.1"/>
    </source>
</evidence>
<comment type="caution">
    <text evidence="3">The sequence shown here is derived from an EMBL/GenBank/DDBJ whole genome shotgun (WGS) entry which is preliminary data.</text>
</comment>
<gene>
    <name evidence="3" type="ORF">GCM10007391_29540</name>
</gene>
<proteinExistence type="predicted"/>
<dbReference type="GO" id="GO:0007165">
    <property type="term" value="P:signal transduction"/>
    <property type="evidence" value="ECO:0007669"/>
    <property type="project" value="InterPro"/>
</dbReference>
<dbReference type="InterPro" id="IPR011990">
    <property type="entry name" value="TPR-like_helical_dom_sf"/>
</dbReference>
<dbReference type="SUPFAM" id="SSF52200">
    <property type="entry name" value="Toll/Interleukin receptor TIR domain"/>
    <property type="match status" value="1"/>
</dbReference>
<feature type="domain" description="TIR" evidence="2">
    <location>
        <begin position="1"/>
        <end position="128"/>
    </location>
</feature>
<name>A0A918N1D7_9ALTE</name>
<dbReference type="InterPro" id="IPR035897">
    <property type="entry name" value="Toll_tir_struct_dom_sf"/>
</dbReference>
<keyword evidence="4" id="KW-1185">Reference proteome</keyword>
<feature type="region of interest" description="Disordered" evidence="1">
    <location>
        <begin position="134"/>
        <end position="157"/>
    </location>
</feature>
<dbReference type="PROSITE" id="PS50104">
    <property type="entry name" value="TIR"/>
    <property type="match status" value="1"/>
</dbReference>
<organism evidence="3 4">
    <name type="scientific">Alteromonas halophila</name>
    <dbReference type="NCBI Taxonomy" id="516698"/>
    <lineage>
        <taxon>Bacteria</taxon>
        <taxon>Pseudomonadati</taxon>
        <taxon>Pseudomonadota</taxon>
        <taxon>Gammaproteobacteria</taxon>
        <taxon>Alteromonadales</taxon>
        <taxon>Alteromonadaceae</taxon>
        <taxon>Alteromonas/Salinimonas group</taxon>
        <taxon>Alteromonas</taxon>
    </lineage>
</organism>
<evidence type="ECO:0000259" key="2">
    <source>
        <dbReference type="PROSITE" id="PS50104"/>
    </source>
</evidence>
<dbReference type="Gene3D" id="3.40.50.10070">
    <property type="entry name" value="TolB, N-terminal domain"/>
    <property type="match status" value="1"/>
</dbReference>
<sequence length="718" mass="80416">MADIFISYSRIDQPFIKRLSQALESQGFSVWWDRELLSGDNFADDIERELMAARAVIVGWSQSGSKSRWVRDEASVAADAGTLIAISTDGSNPPIGFRQFHCVDFSNWQGQTDDPAFVDVTRAIKARLAPLPPVHTNMPASAQPTVTTRHRRSTDSALTSYPVPSLAKVIAVLPFTNRSPEPDDAFFADGVHGELLTQISRLTAVQAISRTSVMGYRDSTKSIPDIARELGAVAILEGAVQRAGHRVRINVQLIDGKTDTNVWADTYDRQLSPENIFDIQSDITREIADAMQAALSPEDELLLSADAPTNNLTAYDAFLRGKQKMRSEASGEDDFHQAIEEFDQAIAVDPHFAEPHANKARAYLTLYWFFGWDRRWLPMAKRSVERAAMLAPNAIETLLAQAYYCYWGELNLERAEQVLNRVLTTAPQNTEAWACKSYVIRRSGRFAESIFALKKAMRLDPMLVDLPMELSNTLGAIGHTVQALDMVDRVQKLAPNANFTAIVTADVFHLTGQAQRAWEAASSKVDREDFIYYYRRSFHALNTADPQLIASSFTTWPVQFRSTPMFPETYSLYRAMAYKVLGQQRELETILPKIQQRLATLDEPYPGGWLPEAAYYPVTLPGLMGNLEDVRAAVETYHAHAKQDQFATLYHYHSISTAFLFCNDTDSALTYLEKLTTIFGPASFLAIAIMPQYRALESCSRYMSMQTACQQWQAASAL</sequence>
<dbReference type="AlphaFoldDB" id="A0A918N1D7"/>
<accession>A0A918N1D7</accession>
<dbReference type="SMART" id="SM00255">
    <property type="entry name" value="TIR"/>
    <property type="match status" value="1"/>
</dbReference>
<reference evidence="3" key="1">
    <citation type="journal article" date="2014" name="Int. J. Syst. Evol. Microbiol.">
        <title>Complete genome sequence of Corynebacterium casei LMG S-19264T (=DSM 44701T), isolated from a smear-ripened cheese.</title>
        <authorList>
            <consortium name="US DOE Joint Genome Institute (JGI-PGF)"/>
            <person name="Walter F."/>
            <person name="Albersmeier A."/>
            <person name="Kalinowski J."/>
            <person name="Ruckert C."/>
        </authorList>
    </citation>
    <scope>NUCLEOTIDE SEQUENCE</scope>
    <source>
        <strain evidence="3">KCTC 22164</strain>
    </source>
</reference>
<dbReference type="EMBL" id="BMXP01000009">
    <property type="protein sequence ID" value="GGW93306.1"/>
    <property type="molecule type" value="Genomic_DNA"/>
</dbReference>
<feature type="compositionally biased region" description="Polar residues" evidence="1">
    <location>
        <begin position="138"/>
        <end position="147"/>
    </location>
</feature>
<protein>
    <recommendedName>
        <fullName evidence="2">TIR domain-containing protein</fullName>
    </recommendedName>
</protein>